<dbReference type="PANTHER" id="PTHR43744">
    <property type="entry name" value="ABC TRANSPORTER PERMEASE PROTEIN MG189-RELATED-RELATED"/>
    <property type="match status" value="1"/>
</dbReference>
<evidence type="ECO:0000256" key="2">
    <source>
        <dbReference type="ARBA" id="ARBA00022448"/>
    </source>
</evidence>
<dbReference type="PANTHER" id="PTHR43744:SF12">
    <property type="entry name" value="ABC TRANSPORTER PERMEASE PROTEIN MG189-RELATED"/>
    <property type="match status" value="1"/>
</dbReference>
<comment type="caution">
    <text evidence="9">The sequence shown here is derived from an EMBL/GenBank/DDBJ whole genome shotgun (WGS) entry which is preliminary data.</text>
</comment>
<protein>
    <submittedName>
        <fullName evidence="9">Carbohydrate ABC transporter permease</fullName>
    </submittedName>
</protein>
<feature type="domain" description="ABC transmembrane type-1" evidence="8">
    <location>
        <begin position="70"/>
        <end position="263"/>
    </location>
</feature>
<dbReference type="GO" id="GO:0005886">
    <property type="term" value="C:plasma membrane"/>
    <property type="evidence" value="ECO:0007669"/>
    <property type="project" value="UniProtKB-SubCell"/>
</dbReference>
<feature type="transmembrane region" description="Helical" evidence="7">
    <location>
        <begin position="12"/>
        <end position="31"/>
    </location>
</feature>
<keyword evidence="3" id="KW-1003">Cell membrane</keyword>
<feature type="transmembrane region" description="Helical" evidence="7">
    <location>
        <begin position="240"/>
        <end position="263"/>
    </location>
</feature>
<dbReference type="CDD" id="cd06261">
    <property type="entry name" value="TM_PBP2"/>
    <property type="match status" value="1"/>
</dbReference>
<sequence length="277" mass="31096">MKSTMMLVSTRTLIASIVTLFMFFPIYWMLITALKSPEELRLAVPTFWPETFMWSNFLNVFETIPFARYALNTIIQTVGIVVLQINVALMAAYAFAKGNFMGRDPLFLLVLAALIVPDQVIFVPVYVLLSKLGWLNTYYALIVPHAASAYGIFLLRQMFRSINNDVIEAAKMDGANRMKILYRILTPMAMPTVVTLLVISFIGSWNSYFWPLVMTNSDKMRVLTVGLAKMRDSIGGNEALSIHLLMAASVTVIVPIVVVFVFAQKHIIAAMSNSTFK</sequence>
<organism evidence="9 10">
    <name type="scientific">Paenibacillus hemerocallicola</name>
    <dbReference type="NCBI Taxonomy" id="1172614"/>
    <lineage>
        <taxon>Bacteria</taxon>
        <taxon>Bacillati</taxon>
        <taxon>Bacillota</taxon>
        <taxon>Bacilli</taxon>
        <taxon>Bacillales</taxon>
        <taxon>Paenibacillaceae</taxon>
        <taxon>Paenibacillus</taxon>
    </lineage>
</organism>
<dbReference type="InterPro" id="IPR000515">
    <property type="entry name" value="MetI-like"/>
</dbReference>
<feature type="transmembrane region" description="Helical" evidence="7">
    <location>
        <begin position="74"/>
        <end position="94"/>
    </location>
</feature>
<dbReference type="InterPro" id="IPR035906">
    <property type="entry name" value="MetI-like_sf"/>
</dbReference>
<evidence type="ECO:0000256" key="1">
    <source>
        <dbReference type="ARBA" id="ARBA00004651"/>
    </source>
</evidence>
<dbReference type="RefSeq" id="WP_139605301.1">
    <property type="nucleotide sequence ID" value="NZ_VDCQ01000046.1"/>
</dbReference>
<dbReference type="GO" id="GO:0055085">
    <property type="term" value="P:transmembrane transport"/>
    <property type="evidence" value="ECO:0007669"/>
    <property type="project" value="InterPro"/>
</dbReference>
<keyword evidence="2 7" id="KW-0813">Transport</keyword>
<dbReference type="Proteomes" id="UP000307943">
    <property type="component" value="Unassembled WGS sequence"/>
</dbReference>
<evidence type="ECO:0000313" key="9">
    <source>
        <dbReference type="EMBL" id="TNJ63247.1"/>
    </source>
</evidence>
<keyword evidence="4 7" id="KW-0812">Transmembrane</keyword>
<evidence type="ECO:0000313" key="10">
    <source>
        <dbReference type="Proteomes" id="UP000307943"/>
    </source>
</evidence>
<evidence type="ECO:0000256" key="7">
    <source>
        <dbReference type="RuleBase" id="RU363032"/>
    </source>
</evidence>
<evidence type="ECO:0000256" key="5">
    <source>
        <dbReference type="ARBA" id="ARBA00022989"/>
    </source>
</evidence>
<dbReference type="Gene3D" id="1.10.3720.10">
    <property type="entry name" value="MetI-like"/>
    <property type="match status" value="1"/>
</dbReference>
<evidence type="ECO:0000256" key="6">
    <source>
        <dbReference type="ARBA" id="ARBA00023136"/>
    </source>
</evidence>
<feature type="transmembrane region" description="Helical" evidence="7">
    <location>
        <begin position="106"/>
        <end position="126"/>
    </location>
</feature>
<keyword evidence="5 7" id="KW-1133">Transmembrane helix</keyword>
<dbReference type="PROSITE" id="PS50928">
    <property type="entry name" value="ABC_TM1"/>
    <property type="match status" value="1"/>
</dbReference>
<feature type="transmembrane region" description="Helical" evidence="7">
    <location>
        <begin position="138"/>
        <end position="159"/>
    </location>
</feature>
<proteinExistence type="inferred from homology"/>
<dbReference type="SUPFAM" id="SSF161098">
    <property type="entry name" value="MetI-like"/>
    <property type="match status" value="1"/>
</dbReference>
<name>A0A5C4T4K3_9BACL</name>
<dbReference type="EMBL" id="VDCQ01000046">
    <property type="protein sequence ID" value="TNJ63247.1"/>
    <property type="molecule type" value="Genomic_DNA"/>
</dbReference>
<reference evidence="9 10" key="1">
    <citation type="submission" date="2019-05" db="EMBL/GenBank/DDBJ databases">
        <title>We sequenced the genome of Paenibacillus hemerocallicola KCTC 33185 for further insight into its adaptation and study the phylogeny of Paenibacillus.</title>
        <authorList>
            <person name="Narsing Rao M.P."/>
        </authorList>
    </citation>
    <scope>NUCLEOTIDE SEQUENCE [LARGE SCALE GENOMIC DNA]</scope>
    <source>
        <strain evidence="9 10">KCTC 33185</strain>
    </source>
</reference>
<keyword evidence="10" id="KW-1185">Reference proteome</keyword>
<evidence type="ECO:0000259" key="8">
    <source>
        <dbReference type="PROSITE" id="PS50928"/>
    </source>
</evidence>
<gene>
    <name evidence="9" type="ORF">FE784_26665</name>
</gene>
<evidence type="ECO:0000256" key="4">
    <source>
        <dbReference type="ARBA" id="ARBA00022692"/>
    </source>
</evidence>
<comment type="subcellular location">
    <subcellularLocation>
        <location evidence="1 7">Cell membrane</location>
        <topology evidence="1 7">Multi-pass membrane protein</topology>
    </subcellularLocation>
</comment>
<dbReference type="OrthoDB" id="9771544at2"/>
<dbReference type="Pfam" id="PF00528">
    <property type="entry name" value="BPD_transp_1"/>
    <property type="match status" value="1"/>
</dbReference>
<comment type="similarity">
    <text evidence="7">Belongs to the binding-protein-dependent transport system permease family.</text>
</comment>
<evidence type="ECO:0000256" key="3">
    <source>
        <dbReference type="ARBA" id="ARBA00022475"/>
    </source>
</evidence>
<dbReference type="AlphaFoldDB" id="A0A5C4T4K3"/>
<accession>A0A5C4T4K3</accession>
<keyword evidence="6 7" id="KW-0472">Membrane</keyword>
<feature type="transmembrane region" description="Helical" evidence="7">
    <location>
        <begin position="180"/>
        <end position="205"/>
    </location>
</feature>